<dbReference type="InParanoid" id="A0A1D3D0Z9"/>
<dbReference type="AlphaFoldDB" id="A0A1D3D0Z9"/>
<gene>
    <name evidence="2" type="ORF">cyc_05758</name>
</gene>
<feature type="region of interest" description="Disordered" evidence="1">
    <location>
        <begin position="768"/>
        <end position="794"/>
    </location>
</feature>
<name>A0A1D3D0Z9_9EIME</name>
<dbReference type="VEuPathDB" id="ToxoDB:LOC34622064"/>
<sequence length="794" mass="86171">MLSCARQDGKKIGTLINHSHKNTEESYVGEALHVWAPHLEEGICKGSLMSKEHTWVKSCPPHRGSFRRSTSWSRNSYSTTLQAVVYVVDQAALKPFALPASSCDFEILGLDPQKMLNSTLPRLGTVMRNPTPPPSTVVQRGYRGTAALVEQLRINNNCVKTKAVSSLETLFRDPEQCAAAYKAGAIPLLIDFAVRAQQPLRRHSIKALTRFSAHEGPRRLLLLPPAEHQQQQLLLLLQEQQTICLYLSQPGASKERHQQLKLQLLQIKQQQQELLQQPQKELLLPLLQLLHDTDLETRLSFLQFALNLAARREGAEYLTVNGLLQGVLQRLLPPESSRSSTPEDGTHKHADALDVVADIKAPALQQLFDWSFANDSPICDGAAGAARTSSICNNSQRNKAQGSPQAVPEMHGPLPASAAIKVTAAAAGMCATSDQSTGAGAVTKKAEGRATNMAGAVSFQPSLERPLHHDQQQHLVVAGTHQSTPRSLPAASAVRAAAGCVVADTKNANLSPAAAHAPATENHVASRKAYITQLLRVIALVGGLKVQNQKHVLLSAGLLSRLEALLSLLLCGKQQLLMHCKKASEAVQALTVRKQDCIREFYTEQCNASIVPSYVAEYKAILFGPRKGPPPPPPCAYATERLLALSCLCCCCMPTEAKEQLHQGDEDIPQSLAHLVAAACLLEQEPANLNMALQLATILAMHPSLRQLLRPLLQVHLQQQLTHLGVLVKETTDSKERHLQQQTAAQITVLLSTLQRKGSIAPTTATLPKAAETGGTALVRNEEGGVSSEGEYRH</sequence>
<evidence type="ECO:0000313" key="2">
    <source>
        <dbReference type="EMBL" id="OEH77130.1"/>
    </source>
</evidence>
<proteinExistence type="predicted"/>
<evidence type="ECO:0000256" key="1">
    <source>
        <dbReference type="SAM" id="MobiDB-lite"/>
    </source>
</evidence>
<comment type="caution">
    <text evidence="2">The sequence shown here is derived from an EMBL/GenBank/DDBJ whole genome shotgun (WGS) entry which is preliminary data.</text>
</comment>
<accession>A0A1D3D0Z9</accession>
<dbReference type="Proteomes" id="UP000095192">
    <property type="component" value="Unassembled WGS sequence"/>
</dbReference>
<dbReference type="InterPro" id="IPR016024">
    <property type="entry name" value="ARM-type_fold"/>
</dbReference>
<dbReference type="Gene3D" id="1.25.10.10">
    <property type="entry name" value="Leucine-rich Repeat Variant"/>
    <property type="match status" value="1"/>
</dbReference>
<dbReference type="InterPro" id="IPR011989">
    <property type="entry name" value="ARM-like"/>
</dbReference>
<organism evidence="2 3">
    <name type="scientific">Cyclospora cayetanensis</name>
    <dbReference type="NCBI Taxonomy" id="88456"/>
    <lineage>
        <taxon>Eukaryota</taxon>
        <taxon>Sar</taxon>
        <taxon>Alveolata</taxon>
        <taxon>Apicomplexa</taxon>
        <taxon>Conoidasida</taxon>
        <taxon>Coccidia</taxon>
        <taxon>Eucoccidiorida</taxon>
        <taxon>Eimeriorina</taxon>
        <taxon>Eimeriidae</taxon>
        <taxon>Cyclospora</taxon>
    </lineage>
</organism>
<dbReference type="SUPFAM" id="SSF48371">
    <property type="entry name" value="ARM repeat"/>
    <property type="match status" value="1"/>
</dbReference>
<dbReference type="EMBL" id="JROU02001199">
    <property type="protein sequence ID" value="OEH77130.1"/>
    <property type="molecule type" value="Genomic_DNA"/>
</dbReference>
<protein>
    <submittedName>
        <fullName evidence="2">Uncharacterized protein</fullName>
    </submittedName>
</protein>
<dbReference type="VEuPathDB" id="ToxoDB:cyc_05758"/>
<evidence type="ECO:0000313" key="3">
    <source>
        <dbReference type="Proteomes" id="UP000095192"/>
    </source>
</evidence>
<keyword evidence="3" id="KW-1185">Reference proteome</keyword>
<reference evidence="2 3" key="1">
    <citation type="journal article" date="2016" name="BMC Genomics">
        <title>Comparative genomics reveals Cyclospora cayetanensis possesses coccidia-like metabolism and invasion components but unique surface antigens.</title>
        <authorList>
            <person name="Liu S."/>
            <person name="Wang L."/>
            <person name="Zheng H."/>
            <person name="Xu Z."/>
            <person name="Roellig D.M."/>
            <person name="Li N."/>
            <person name="Frace M.A."/>
            <person name="Tang K."/>
            <person name="Arrowood M.J."/>
            <person name="Moss D.M."/>
            <person name="Zhang L."/>
            <person name="Feng Y."/>
            <person name="Xiao L."/>
        </authorList>
    </citation>
    <scope>NUCLEOTIDE SEQUENCE [LARGE SCALE GENOMIC DNA]</scope>
    <source>
        <strain evidence="2 3">CHN_HEN01</strain>
    </source>
</reference>